<proteinExistence type="inferred from homology"/>
<dbReference type="SUPFAM" id="SSF48264">
    <property type="entry name" value="Cytochrome P450"/>
    <property type="match status" value="1"/>
</dbReference>
<dbReference type="GO" id="GO:0016705">
    <property type="term" value="F:oxidoreductase activity, acting on paired donors, with incorporation or reduction of molecular oxygen"/>
    <property type="evidence" value="ECO:0007669"/>
    <property type="project" value="InterPro"/>
</dbReference>
<dbReference type="InterPro" id="IPR036396">
    <property type="entry name" value="Cyt_P450_sf"/>
</dbReference>
<organism evidence="9 10">
    <name type="scientific">Mycobacterium spongiae</name>
    <dbReference type="NCBI Taxonomy" id="886343"/>
    <lineage>
        <taxon>Bacteria</taxon>
        <taxon>Bacillati</taxon>
        <taxon>Actinomycetota</taxon>
        <taxon>Actinomycetes</taxon>
        <taxon>Mycobacteriales</taxon>
        <taxon>Mycobacteriaceae</taxon>
        <taxon>Mycobacterium</taxon>
    </lineage>
</organism>
<dbReference type="GO" id="GO:0004497">
    <property type="term" value="F:monooxygenase activity"/>
    <property type="evidence" value="ECO:0007669"/>
    <property type="project" value="UniProtKB-KW"/>
</dbReference>
<comment type="similarity">
    <text evidence="2 8">Belongs to the cytochrome P450 family.</text>
</comment>
<dbReference type="InterPro" id="IPR017972">
    <property type="entry name" value="Cyt_P450_CS"/>
</dbReference>
<evidence type="ECO:0000256" key="8">
    <source>
        <dbReference type="RuleBase" id="RU000461"/>
    </source>
</evidence>
<protein>
    <submittedName>
        <fullName evidence="9">Cytochrome P450</fullName>
    </submittedName>
</protein>
<keyword evidence="10" id="KW-1185">Reference proteome</keyword>
<keyword evidence="5 8" id="KW-0560">Oxidoreductase</keyword>
<sequence length="406" mass="45362">MSTTQDMPTGESIQLESPDFLADPFGVYDHLRRNSPVHRATMSYIGNAELYVLARYHDCVDLTTDPRFRRVVEGAEPPPVPQAIRFLSTDSMIYKDDPEHLRLRNLVSRAFTPKAIATLTDRVEAVTSELLDGFRRGQQIELITDYALPIPVTVISEMVGVDESDRARFHDGMKLIIDGVTTYDLEALAAKFEDLIDFLRGVIDRRRAEPADDIMTGLIHASQDGDRLTDDELVAMVFLLISAGYETTYNLISNGVAALLTHPDQLELLITNPELIGSAVEEILRYTGTIGGTKPNYATEDVEWHGVHIPRGAMVVPLLASANRDPAVFDRPEVFDITRSPNYHIAFSKGPHFCLGANLARMETRIAIGNLIARFPDLTLAVDPSELQYVPVPLWRRLTRLPITLR</sequence>
<evidence type="ECO:0000256" key="5">
    <source>
        <dbReference type="ARBA" id="ARBA00023002"/>
    </source>
</evidence>
<evidence type="ECO:0000256" key="6">
    <source>
        <dbReference type="ARBA" id="ARBA00023004"/>
    </source>
</evidence>
<keyword evidence="3 8" id="KW-0349">Heme</keyword>
<dbReference type="GO" id="GO:0020037">
    <property type="term" value="F:heme binding"/>
    <property type="evidence" value="ECO:0007669"/>
    <property type="project" value="InterPro"/>
</dbReference>
<dbReference type="PRINTS" id="PR00385">
    <property type="entry name" value="P450"/>
</dbReference>
<dbReference type="EMBL" id="CP046600">
    <property type="protein sequence ID" value="QUR68134.1"/>
    <property type="molecule type" value="Genomic_DNA"/>
</dbReference>
<evidence type="ECO:0000256" key="7">
    <source>
        <dbReference type="ARBA" id="ARBA00023033"/>
    </source>
</evidence>
<dbReference type="CDD" id="cd11029">
    <property type="entry name" value="CYP107-like"/>
    <property type="match status" value="1"/>
</dbReference>
<dbReference type="FunFam" id="1.10.630.10:FF:000018">
    <property type="entry name" value="Cytochrome P450 monooxygenase"/>
    <property type="match status" value="1"/>
</dbReference>
<dbReference type="InterPro" id="IPR001128">
    <property type="entry name" value="Cyt_P450"/>
</dbReference>
<dbReference type="Proteomes" id="UP000682202">
    <property type="component" value="Chromosome"/>
</dbReference>
<evidence type="ECO:0000256" key="4">
    <source>
        <dbReference type="ARBA" id="ARBA00022723"/>
    </source>
</evidence>
<evidence type="ECO:0000256" key="3">
    <source>
        <dbReference type="ARBA" id="ARBA00022617"/>
    </source>
</evidence>
<name>A0A975JZX1_9MYCO</name>
<dbReference type="InterPro" id="IPR002397">
    <property type="entry name" value="Cyt_P450_B"/>
</dbReference>
<dbReference type="PRINTS" id="PR00359">
    <property type="entry name" value="BP450"/>
</dbReference>
<dbReference type="AlphaFoldDB" id="A0A975JZX1"/>
<keyword evidence="6 8" id="KW-0408">Iron</keyword>
<dbReference type="GO" id="GO:0005506">
    <property type="term" value="F:iron ion binding"/>
    <property type="evidence" value="ECO:0007669"/>
    <property type="project" value="InterPro"/>
</dbReference>
<keyword evidence="7 8" id="KW-0503">Monooxygenase</keyword>
<evidence type="ECO:0000256" key="2">
    <source>
        <dbReference type="ARBA" id="ARBA00010617"/>
    </source>
</evidence>
<dbReference type="PROSITE" id="PS00086">
    <property type="entry name" value="CYTOCHROME_P450"/>
    <property type="match status" value="1"/>
</dbReference>
<gene>
    <name evidence="9" type="ORF">F6B93_14490</name>
</gene>
<keyword evidence="4 8" id="KW-0479">Metal-binding</keyword>
<evidence type="ECO:0000256" key="1">
    <source>
        <dbReference type="ARBA" id="ARBA00001971"/>
    </source>
</evidence>
<dbReference type="PANTHER" id="PTHR46696:SF1">
    <property type="entry name" value="CYTOCHROME P450 YJIB-RELATED"/>
    <property type="match status" value="1"/>
</dbReference>
<accession>A0A975JZX1</accession>
<evidence type="ECO:0000313" key="10">
    <source>
        <dbReference type="Proteomes" id="UP000682202"/>
    </source>
</evidence>
<comment type="cofactor">
    <cofactor evidence="1">
        <name>heme</name>
        <dbReference type="ChEBI" id="CHEBI:30413"/>
    </cofactor>
</comment>
<dbReference type="Pfam" id="PF00067">
    <property type="entry name" value="p450"/>
    <property type="match status" value="1"/>
</dbReference>
<dbReference type="Gene3D" id="1.10.630.10">
    <property type="entry name" value="Cytochrome P450"/>
    <property type="match status" value="1"/>
</dbReference>
<evidence type="ECO:0000313" key="9">
    <source>
        <dbReference type="EMBL" id="QUR68134.1"/>
    </source>
</evidence>
<dbReference type="RefSeq" id="WP_211695707.1">
    <property type="nucleotide sequence ID" value="NZ_CP046600.1"/>
</dbReference>
<dbReference type="PANTHER" id="PTHR46696">
    <property type="entry name" value="P450, PUTATIVE (EUROFUNG)-RELATED"/>
    <property type="match status" value="1"/>
</dbReference>
<reference evidence="9" key="1">
    <citation type="submission" date="2019-12" db="EMBL/GenBank/DDBJ databases">
        <title>Mycobacterium spongiae sp. nov.</title>
        <authorList>
            <person name="Stinear T."/>
        </authorList>
    </citation>
    <scope>NUCLEOTIDE SEQUENCE</scope>
    <source>
        <strain evidence="9">FSD4b-SM</strain>
    </source>
</reference>
<dbReference type="KEGG" id="mspg:F6B93_14490"/>